<dbReference type="Pfam" id="PF00535">
    <property type="entry name" value="Glycos_transf_2"/>
    <property type="match status" value="1"/>
</dbReference>
<proteinExistence type="predicted"/>
<evidence type="ECO:0000313" key="2">
    <source>
        <dbReference type="EMBL" id="GHN34798.1"/>
    </source>
</evidence>
<reference evidence="2 3" key="1">
    <citation type="journal article" date="2022" name="J. Dairy Sci.">
        <title>Genetic diversity of Lactobacillus delbrueckii isolated from raw milk in Hokkaido, Japan.</title>
        <authorList>
            <person name="Tsuchihashi H."/>
            <person name="Ichikawa A."/>
            <person name="Takeda M."/>
            <person name="Koizumi A."/>
            <person name="Mizoguchi C."/>
            <person name="Ishida T."/>
            <person name="Kimura K."/>
        </authorList>
    </citation>
    <scope>NUCLEOTIDE SEQUENCE [LARGE SCALE GENOMIC DNA]</scope>
    <source>
        <strain evidence="2 3">ME-791</strain>
    </source>
</reference>
<comment type="caution">
    <text evidence="2">The sequence shown here is derived from an EMBL/GenBank/DDBJ whole genome shotgun (WGS) entry which is preliminary data.</text>
</comment>
<dbReference type="Proteomes" id="UP001054884">
    <property type="component" value="Unassembled WGS sequence"/>
</dbReference>
<dbReference type="AlphaFoldDB" id="A0ABD0AI86"/>
<dbReference type="CDD" id="cd00761">
    <property type="entry name" value="Glyco_tranf_GTA_type"/>
    <property type="match status" value="1"/>
</dbReference>
<dbReference type="PANTHER" id="PTHR22916">
    <property type="entry name" value="GLYCOSYLTRANSFERASE"/>
    <property type="match status" value="1"/>
</dbReference>
<protein>
    <submittedName>
        <fullName evidence="2">Glycosyl transferase</fullName>
    </submittedName>
</protein>
<accession>A0ABD0AI86</accession>
<evidence type="ECO:0000259" key="1">
    <source>
        <dbReference type="Pfam" id="PF00535"/>
    </source>
</evidence>
<dbReference type="RefSeq" id="WP_236160205.1">
    <property type="nucleotide sequence ID" value="NZ_BNHQ01000030.1"/>
</dbReference>
<sequence length="337" mass="39020">MLPLVSIIVPVYNVEKYLQQCVDSLVSQTYKNIEILLIDDGSKDNSGQMCNQFSEQYTNVMSFHKKNSGLGLTRNFGLERINGDYVTFVDSDDYLNQDAIQRLVDGLENGKNDTVIGGFTKITDEGKEIYTEKYPEEVIDNDQVYSHLFNRMLGSSPDSHDLIKPSVWNALYSVKLIRAHNLCFVSERELISEDIVWDSDYYRYSKSVKVIPSSSYYYRYNPTSLSQTYKPDRFARSIKFYGYMIGKMSKTEIAEDAWLRQTRNLFVAVRTCLSQGTNRPYSKIHRSVVEICSNLVLQDAITKYPIRRLGIRQRFFILMIKYKCANILSILAKMHLM</sequence>
<dbReference type="GO" id="GO:0016758">
    <property type="term" value="F:hexosyltransferase activity"/>
    <property type="evidence" value="ECO:0007669"/>
    <property type="project" value="UniProtKB-ARBA"/>
</dbReference>
<organism evidence="2 3">
    <name type="scientific">Lactobacillus delbrueckii</name>
    <dbReference type="NCBI Taxonomy" id="1584"/>
    <lineage>
        <taxon>Bacteria</taxon>
        <taxon>Bacillati</taxon>
        <taxon>Bacillota</taxon>
        <taxon>Bacilli</taxon>
        <taxon>Lactobacillales</taxon>
        <taxon>Lactobacillaceae</taxon>
        <taxon>Lactobacillus</taxon>
    </lineage>
</organism>
<feature type="domain" description="Glycosyltransferase 2-like" evidence="1">
    <location>
        <begin position="6"/>
        <end position="133"/>
    </location>
</feature>
<evidence type="ECO:0000313" key="3">
    <source>
        <dbReference type="Proteomes" id="UP001054884"/>
    </source>
</evidence>
<name>A0ABD0AI86_9LACO</name>
<dbReference type="InterPro" id="IPR001173">
    <property type="entry name" value="Glyco_trans_2-like"/>
</dbReference>
<dbReference type="PANTHER" id="PTHR22916:SF3">
    <property type="entry name" value="UDP-GLCNAC:BETAGAL BETA-1,3-N-ACETYLGLUCOSAMINYLTRANSFERASE-LIKE PROTEIN 1"/>
    <property type="match status" value="1"/>
</dbReference>
<dbReference type="Gene3D" id="3.90.550.10">
    <property type="entry name" value="Spore Coat Polysaccharide Biosynthesis Protein SpsA, Chain A"/>
    <property type="match status" value="1"/>
</dbReference>
<dbReference type="InterPro" id="IPR029044">
    <property type="entry name" value="Nucleotide-diphossugar_trans"/>
</dbReference>
<dbReference type="SUPFAM" id="SSF53448">
    <property type="entry name" value="Nucleotide-diphospho-sugar transferases"/>
    <property type="match status" value="1"/>
</dbReference>
<dbReference type="EMBL" id="BNHY01000089">
    <property type="protein sequence ID" value="GHN34798.1"/>
    <property type="molecule type" value="Genomic_DNA"/>
</dbReference>
<keyword evidence="2" id="KW-0808">Transferase</keyword>
<gene>
    <name evidence="2" type="ORF">ME791_19500</name>
</gene>